<evidence type="ECO:0008006" key="2">
    <source>
        <dbReference type="Google" id="ProtNLM"/>
    </source>
</evidence>
<dbReference type="EMBL" id="UOFT01000023">
    <property type="protein sequence ID" value="VAW92213.1"/>
    <property type="molecule type" value="Genomic_DNA"/>
</dbReference>
<evidence type="ECO:0000313" key="1">
    <source>
        <dbReference type="EMBL" id="VAW92213.1"/>
    </source>
</evidence>
<reference evidence="1" key="1">
    <citation type="submission" date="2018-06" db="EMBL/GenBank/DDBJ databases">
        <authorList>
            <person name="Zhirakovskaya E."/>
        </authorList>
    </citation>
    <scope>NUCLEOTIDE SEQUENCE</scope>
</reference>
<dbReference type="PROSITE" id="PS00195">
    <property type="entry name" value="GLUTAREDOXIN_1"/>
    <property type="match status" value="1"/>
</dbReference>
<dbReference type="AlphaFoldDB" id="A0A3B0ZVU4"/>
<dbReference type="InterPro" id="IPR036249">
    <property type="entry name" value="Thioredoxin-like_sf"/>
</dbReference>
<dbReference type="SUPFAM" id="SSF52833">
    <property type="entry name" value="Thioredoxin-like"/>
    <property type="match status" value="1"/>
</dbReference>
<proteinExistence type="predicted"/>
<accession>A0A3B0ZVU4</accession>
<sequence length="221" mass="24870">MSTKKLTIELFVSSHCPHCTQALELLTTAVKHGGISELKIINLNTLSNTNAYPHIRSVPFIQIGDFEFPGELKKTELDGWMLAQKEGNFASYYFASLFLAGQFNQAEHLIKRKPDYWLNIIKLAQNTTTKMQVRIGITALFESLSNEFIKTIQVDEMISSLIEATNTSNHAIRVDLVYLLSLIYSTVKSDKNTHSALNNFINTTANDPSDEIKEIIEDVLS</sequence>
<gene>
    <name evidence="1" type="ORF">MNBD_GAMMA23-252</name>
</gene>
<name>A0A3B0ZVU4_9ZZZZ</name>
<dbReference type="Gene3D" id="3.40.30.10">
    <property type="entry name" value="Glutaredoxin"/>
    <property type="match status" value="1"/>
</dbReference>
<organism evidence="1">
    <name type="scientific">hydrothermal vent metagenome</name>
    <dbReference type="NCBI Taxonomy" id="652676"/>
    <lineage>
        <taxon>unclassified sequences</taxon>
        <taxon>metagenomes</taxon>
        <taxon>ecological metagenomes</taxon>
    </lineage>
</organism>
<protein>
    <recommendedName>
        <fullName evidence="2">Thioredoxin-like fold domain-containing protein</fullName>
    </recommendedName>
</protein>
<dbReference type="InterPro" id="IPR011767">
    <property type="entry name" value="GLR_AS"/>
</dbReference>